<dbReference type="Proteomes" id="UP000677244">
    <property type="component" value="Unassembled WGS sequence"/>
</dbReference>
<dbReference type="PANTHER" id="PTHR43481">
    <property type="entry name" value="FRUCTOSE-1-PHOSPHATE PHOSPHATASE"/>
    <property type="match status" value="1"/>
</dbReference>
<dbReference type="Gene3D" id="3.40.50.1000">
    <property type="entry name" value="HAD superfamily/HAD-like"/>
    <property type="match status" value="1"/>
</dbReference>
<dbReference type="Gene3D" id="1.10.150.240">
    <property type="entry name" value="Putative phosphatase, domain 2"/>
    <property type="match status" value="1"/>
</dbReference>
<name>A0ABS3YXF7_9BACT</name>
<dbReference type="InterPro" id="IPR023198">
    <property type="entry name" value="PGP-like_dom2"/>
</dbReference>
<dbReference type="InterPro" id="IPR041492">
    <property type="entry name" value="HAD_2"/>
</dbReference>
<dbReference type="EMBL" id="JAGHKO010000004">
    <property type="protein sequence ID" value="MBO9202563.1"/>
    <property type="molecule type" value="Genomic_DNA"/>
</dbReference>
<dbReference type="InterPro" id="IPR006439">
    <property type="entry name" value="HAD-SF_hydro_IA"/>
</dbReference>
<dbReference type="SUPFAM" id="SSF56784">
    <property type="entry name" value="HAD-like"/>
    <property type="match status" value="1"/>
</dbReference>
<dbReference type="NCBIfam" id="TIGR01509">
    <property type="entry name" value="HAD-SF-IA-v3"/>
    <property type="match status" value="1"/>
</dbReference>
<keyword evidence="2" id="KW-1185">Reference proteome</keyword>
<evidence type="ECO:0000313" key="2">
    <source>
        <dbReference type="Proteomes" id="UP000677244"/>
    </source>
</evidence>
<gene>
    <name evidence="1" type="ORF">J7I42_19905</name>
</gene>
<dbReference type="InterPro" id="IPR051806">
    <property type="entry name" value="HAD-like_SPP"/>
</dbReference>
<organism evidence="1 2">
    <name type="scientific">Niastella soli</name>
    <dbReference type="NCBI Taxonomy" id="2821487"/>
    <lineage>
        <taxon>Bacteria</taxon>
        <taxon>Pseudomonadati</taxon>
        <taxon>Bacteroidota</taxon>
        <taxon>Chitinophagia</taxon>
        <taxon>Chitinophagales</taxon>
        <taxon>Chitinophagaceae</taxon>
        <taxon>Niastella</taxon>
    </lineage>
</organism>
<sequence>MNGASILRKKQTILTELSNGDFDAFLYDCDGTLADNMEGHKASYRAAALMYGFELDDTIIDELAGWPIIQVAEEIRKKYGASFKPEVFAQLKNMLYEDTFIQDTKPIDFVVAHLKAHVGKVHIGVVSGGGRVSVSRTLQQLGITKHVEVLVCAGDTSRGKPYPDPFLYAAESLGIAPSRCLVFEDGNPGVQAAIAAGMHWIRIDQV</sequence>
<dbReference type="Pfam" id="PF13419">
    <property type="entry name" value="HAD_2"/>
    <property type="match status" value="1"/>
</dbReference>
<proteinExistence type="predicted"/>
<accession>A0ABS3YXF7</accession>
<protein>
    <submittedName>
        <fullName evidence="1">HAD family phosphatase</fullName>
    </submittedName>
</protein>
<dbReference type="InterPro" id="IPR023214">
    <property type="entry name" value="HAD_sf"/>
</dbReference>
<evidence type="ECO:0000313" key="1">
    <source>
        <dbReference type="EMBL" id="MBO9202563.1"/>
    </source>
</evidence>
<dbReference type="PANTHER" id="PTHR43481:SF4">
    <property type="entry name" value="GLYCEROL-1-PHOSPHATE PHOSPHOHYDROLASE 1-RELATED"/>
    <property type="match status" value="1"/>
</dbReference>
<dbReference type="SFLD" id="SFLDG01129">
    <property type="entry name" value="C1.5:_HAD__Beta-PGM__Phosphata"/>
    <property type="match status" value="1"/>
</dbReference>
<dbReference type="InterPro" id="IPR036412">
    <property type="entry name" value="HAD-like_sf"/>
</dbReference>
<dbReference type="RefSeq" id="WP_209140608.1">
    <property type="nucleotide sequence ID" value="NZ_JAGHKO010000004.1"/>
</dbReference>
<comment type="caution">
    <text evidence="1">The sequence shown here is derived from an EMBL/GenBank/DDBJ whole genome shotgun (WGS) entry which is preliminary data.</text>
</comment>
<dbReference type="CDD" id="cd07505">
    <property type="entry name" value="HAD_BPGM-like"/>
    <property type="match status" value="1"/>
</dbReference>
<dbReference type="SFLD" id="SFLDS00003">
    <property type="entry name" value="Haloacid_Dehalogenase"/>
    <property type="match status" value="1"/>
</dbReference>
<reference evidence="1 2" key="1">
    <citation type="submission" date="2021-03" db="EMBL/GenBank/DDBJ databases">
        <title>Assistant Professor.</title>
        <authorList>
            <person name="Huq M.A."/>
        </authorList>
    </citation>
    <scope>NUCLEOTIDE SEQUENCE [LARGE SCALE GENOMIC DNA]</scope>
    <source>
        <strain evidence="1 2">MAH-29</strain>
    </source>
</reference>